<evidence type="ECO:0000313" key="3">
    <source>
        <dbReference type="Proteomes" id="UP000257039"/>
    </source>
</evidence>
<accession>A0A4P9VW93</accession>
<reference evidence="2 3" key="1">
    <citation type="submission" date="2017-04" db="EMBL/GenBank/DDBJ databases">
        <title>Draft genome sequence of Zooshikella ganghwensis VG4 isolated from Red Sea sediments.</title>
        <authorList>
            <person name="Rehman Z."/>
            <person name="Alam I."/>
            <person name="Kamau A."/>
            <person name="Bajic V."/>
            <person name="Leiknes T."/>
        </authorList>
    </citation>
    <scope>NUCLEOTIDE SEQUENCE [LARGE SCALE GENOMIC DNA]</scope>
    <source>
        <strain evidence="2 3">VG4</strain>
    </source>
</reference>
<organism evidence="2 3">
    <name type="scientific">Zooshikella ganghwensis</name>
    <dbReference type="NCBI Taxonomy" id="202772"/>
    <lineage>
        <taxon>Bacteria</taxon>
        <taxon>Pseudomonadati</taxon>
        <taxon>Pseudomonadota</taxon>
        <taxon>Gammaproteobacteria</taxon>
        <taxon>Oceanospirillales</taxon>
        <taxon>Zooshikellaceae</taxon>
        <taxon>Zooshikella</taxon>
    </lineage>
</organism>
<dbReference type="PROSITE" id="PS50995">
    <property type="entry name" value="HTH_MARR_2"/>
    <property type="match status" value="1"/>
</dbReference>
<dbReference type="Proteomes" id="UP000257039">
    <property type="component" value="Unassembled WGS sequence"/>
</dbReference>
<sequence length="164" mass="18596">MEKYEEVLIALRRIIRAIDLHSRKLSKESGLTGPQLLIMRSIHNLGEVTIGEVARHVNLSQATVTTIMDRLEKRDLASRKRSVNDKRKVYTYLTEKGQALISKAPKPLQQEFIQQFQQLQDWEQSLLVSSVQRIATMMDAEKIDAAPVLEVGAIEDTISPSTNQ</sequence>
<dbReference type="Pfam" id="PF01047">
    <property type="entry name" value="MarR"/>
    <property type="match status" value="1"/>
</dbReference>
<dbReference type="RefSeq" id="WP_094789364.1">
    <property type="nucleotide sequence ID" value="NZ_NDXW01000001.1"/>
</dbReference>
<gene>
    <name evidence="2" type="ORF">B9G39_07120</name>
</gene>
<name>A0A4P9VW93_9GAMM</name>
<protein>
    <submittedName>
        <fullName evidence="2">MarR family transcriptional regulator</fullName>
    </submittedName>
</protein>
<evidence type="ECO:0000259" key="1">
    <source>
        <dbReference type="PROSITE" id="PS50995"/>
    </source>
</evidence>
<dbReference type="SUPFAM" id="SSF46785">
    <property type="entry name" value="Winged helix' DNA-binding domain"/>
    <property type="match status" value="1"/>
</dbReference>
<dbReference type="SMART" id="SM00347">
    <property type="entry name" value="HTH_MARR"/>
    <property type="match status" value="1"/>
</dbReference>
<dbReference type="InterPro" id="IPR036388">
    <property type="entry name" value="WH-like_DNA-bd_sf"/>
</dbReference>
<evidence type="ECO:0000313" key="2">
    <source>
        <dbReference type="EMBL" id="RDH46672.1"/>
    </source>
</evidence>
<dbReference type="PANTHER" id="PTHR33164">
    <property type="entry name" value="TRANSCRIPTIONAL REGULATOR, MARR FAMILY"/>
    <property type="match status" value="1"/>
</dbReference>
<dbReference type="InterPro" id="IPR011991">
    <property type="entry name" value="ArsR-like_HTH"/>
</dbReference>
<dbReference type="GO" id="GO:0006950">
    <property type="term" value="P:response to stress"/>
    <property type="evidence" value="ECO:0007669"/>
    <property type="project" value="TreeGrafter"/>
</dbReference>
<dbReference type="CDD" id="cd00090">
    <property type="entry name" value="HTH_ARSR"/>
    <property type="match status" value="1"/>
</dbReference>
<comment type="caution">
    <text evidence="2">The sequence shown here is derived from an EMBL/GenBank/DDBJ whole genome shotgun (WGS) entry which is preliminary data.</text>
</comment>
<dbReference type="InterPro" id="IPR039422">
    <property type="entry name" value="MarR/SlyA-like"/>
</dbReference>
<keyword evidence="3" id="KW-1185">Reference proteome</keyword>
<dbReference type="AlphaFoldDB" id="A0A4P9VW93"/>
<dbReference type="GO" id="GO:0003700">
    <property type="term" value="F:DNA-binding transcription factor activity"/>
    <property type="evidence" value="ECO:0007669"/>
    <property type="project" value="InterPro"/>
</dbReference>
<dbReference type="Gene3D" id="1.10.10.10">
    <property type="entry name" value="Winged helix-like DNA-binding domain superfamily/Winged helix DNA-binding domain"/>
    <property type="match status" value="1"/>
</dbReference>
<feature type="domain" description="HTH marR-type" evidence="1">
    <location>
        <begin position="4"/>
        <end position="136"/>
    </location>
</feature>
<dbReference type="InterPro" id="IPR000835">
    <property type="entry name" value="HTH_MarR-typ"/>
</dbReference>
<proteinExistence type="predicted"/>
<dbReference type="InterPro" id="IPR036390">
    <property type="entry name" value="WH_DNA-bd_sf"/>
</dbReference>
<dbReference type="PRINTS" id="PR00598">
    <property type="entry name" value="HTHMARR"/>
</dbReference>
<dbReference type="PANTHER" id="PTHR33164:SF89">
    <property type="entry name" value="MARR FAMILY REGULATORY PROTEIN"/>
    <property type="match status" value="1"/>
</dbReference>
<dbReference type="EMBL" id="NDXW01000001">
    <property type="protein sequence ID" value="RDH46672.1"/>
    <property type="molecule type" value="Genomic_DNA"/>
</dbReference>